<dbReference type="Pfam" id="PF21560">
    <property type="entry name" value="Gp34_2nd"/>
    <property type="match status" value="1"/>
</dbReference>
<sequence length="1216" mass="134602">MSLNKSFEATYGLNASGEKVINVAKADKTVLSDGVNVEFFIDQNTIQKYDPTRGYDKNFAIIYDNRIYVSNTIIDEPAGDFDKFKWDTLRVDPSYIQIHETVGNGYNLKSGEYIAAYTNINDLTFNLPKQPIEGDTIYIKEMSGNNGYKFLKVKKTTHNLSWNGALVDSHIITRPFAETLLIFSGSTWNLFQIEHEIVGRIVSTSLTKQKVSSGEKIYRRSSTGPINIELPKHAVHGDIIEFYDIDQMTAINHLFVFVNNQEHSIGNLGQKDFEARTSGTGRLVFDSSVNLWRIWDGDLRTRLKTITDDYDMLANDSVLVFGANNTEERTITINLPKDNAEGDTAEIVLTYMRKGQDVKIKCADNDIIFTEKKLLQFPKRSEYPPEVDWVEVTELVFNGTSDYVPYIKLAYSDKKDKGGWFVQAAIPTVERVDFKNPDRLGVIALATQEQANVDKDSNPEKEIAITPSTLANRTATEKREGIARISTTAEVNQISTATYLDTTIVTPKKLNERTATEDRRGLAELATQEETNKGLDDTTIVTPKKLNDRKASEELSGIAKIVASNGTPGTQRDFAGTGVYDFTNNTDIVTPGAVHELISTENAHGVVYLATETEVIDAPVMDPEFPVVVTPVQLHKKTATETRIGFGKIATQDEVNAGTDDFSYVTSKKLNDRKASETLTGLSRYATQDEFNAGDKELISEPAKIKTFLKDKRLEVNTDSGLTLTGNIWDKATINIKASTETQRGTTTIASQVQVDEGTDHTIIVTPKTLHNKKSTEDKEGIIQVADYDETIAGTVVNKAVSPKNFVNAIRTPKNGLEATTVNRGVVRLPADASVWEGTDKDGSTGTYEHEGFAVSPRELNKALSHYLPIEGRAVDSDKFNGLVEADFVRRNKDQTIEGKITFKETISLEKALTSTSDATFVNTNTDVINIGNGTKGTINFKSTTPWTIEAEDKLKINTVEIEQDGTINLKGINATGVVDALIFNVDGTKVISKDGLNTDIGIKEQQLRLFSKDPDATKINDSTIIVDTNMKDKGKGHFILRNGDTVEGDMTFIKPIRVQKEQMKASVKPVAGSFTSEIKDKAIYDTYPGIAVPVIDPETSLVTDYTYVKGPGLLTQIGDSADFVYQTWIPQALGAEANQFNRTVWTRVYNPVKKDWDEWGRVYNTNNPPTAKDIGAVSTVGSTFETLTINQWLQVGPVRLVPNPVTKTVDFVWVG</sequence>
<name>A0A192YB97_9CAUD</name>
<evidence type="ECO:0000259" key="1">
    <source>
        <dbReference type="Pfam" id="PF21560"/>
    </source>
</evidence>
<dbReference type="EMBL" id="KX078569">
    <property type="protein sequence ID" value="ANM46395.1"/>
    <property type="molecule type" value="Genomic_DNA"/>
</dbReference>
<accession>A0A192YB97</accession>
<reference evidence="2 3" key="1">
    <citation type="submission" date="2016-04" db="EMBL/GenBank/DDBJ databases">
        <title>Comparative genomics of Morganella phages MP1 and MP2 define new clades among the T4 and T7-like Viruses.</title>
        <authorList>
            <person name="Pinto G."/>
            <person name="Oliveira A."/>
            <person name="Malgorzata L."/>
            <person name="Kropinski A."/>
            <person name="Azeredo J."/>
        </authorList>
    </citation>
    <scope>NUCLEOTIDE SEQUENCE [LARGE SCALE GENOMIC DNA]</scope>
</reference>
<gene>
    <name evidence="2" type="ORF">MP1_gp0251</name>
</gene>
<protein>
    <submittedName>
        <fullName evidence="2">Long tail fiber proximal subunit</fullName>
    </submittedName>
</protein>
<dbReference type="KEGG" id="vg:29059256"/>
<organism evidence="2 3">
    <name type="scientific">Morganella phage vB_MmoM_MP1</name>
    <dbReference type="NCBI Taxonomy" id="1852628"/>
    <lineage>
        <taxon>Viruses</taxon>
        <taxon>Duplodnaviria</taxon>
        <taxon>Heunggongvirae</taxon>
        <taxon>Uroviricota</taxon>
        <taxon>Caudoviricetes</taxon>
        <taxon>Pantevenvirales</taxon>
        <taxon>Straboviridae</taxon>
        <taxon>Gualtarvirus</taxon>
        <taxon>Gualtarvirus mp1</taxon>
    </lineage>
</organism>
<evidence type="ECO:0000313" key="3">
    <source>
        <dbReference type="Proteomes" id="UP000203816"/>
    </source>
</evidence>
<dbReference type="GeneID" id="29059256"/>
<keyword evidence="3" id="KW-1185">Reference proteome</keyword>
<dbReference type="RefSeq" id="YP_009280109.1">
    <property type="nucleotide sequence ID" value="NC_031020.1"/>
</dbReference>
<evidence type="ECO:0000313" key="2">
    <source>
        <dbReference type="EMBL" id="ANM46395.1"/>
    </source>
</evidence>
<proteinExistence type="predicted"/>
<dbReference type="InterPro" id="IPR048391">
    <property type="entry name" value="Gp34_dom"/>
</dbReference>
<dbReference type="Proteomes" id="UP000203816">
    <property type="component" value="Segment"/>
</dbReference>
<feature type="domain" description="Long-tail fiber proximal subunit" evidence="1">
    <location>
        <begin position="1073"/>
        <end position="1164"/>
    </location>
</feature>